<accession>A0A085MKE9</accession>
<evidence type="ECO:0000313" key="2">
    <source>
        <dbReference type="Proteomes" id="UP000030764"/>
    </source>
</evidence>
<sequence length="168" mass="18247">MTGCCATADLMGSTDDDCQSGGVFPLLVRESVLSCRVNHVLSSPVLSHRFRRLRWSRVRKGGIVQLLVYHSAHLRGHKVGASERGDGVRAASAPFARPIPVPKSSLIRRIAFKGSVAISVESFSGSAPINGSFSLSSKPLLKSCFALEIHPADNDHVHRRLLLLLKRL</sequence>
<organism evidence="1 2">
    <name type="scientific">Trichuris suis</name>
    <name type="common">pig whipworm</name>
    <dbReference type="NCBI Taxonomy" id="68888"/>
    <lineage>
        <taxon>Eukaryota</taxon>
        <taxon>Metazoa</taxon>
        <taxon>Ecdysozoa</taxon>
        <taxon>Nematoda</taxon>
        <taxon>Enoplea</taxon>
        <taxon>Dorylaimia</taxon>
        <taxon>Trichinellida</taxon>
        <taxon>Trichuridae</taxon>
        <taxon>Trichuris</taxon>
    </lineage>
</organism>
<reference evidence="1 2" key="1">
    <citation type="journal article" date="2014" name="Nat. Genet.">
        <title>Genome and transcriptome of the porcine whipworm Trichuris suis.</title>
        <authorList>
            <person name="Jex A.R."/>
            <person name="Nejsum P."/>
            <person name="Schwarz E.M."/>
            <person name="Hu L."/>
            <person name="Young N.D."/>
            <person name="Hall R.S."/>
            <person name="Korhonen P.K."/>
            <person name="Liao S."/>
            <person name="Thamsborg S."/>
            <person name="Xia J."/>
            <person name="Xu P."/>
            <person name="Wang S."/>
            <person name="Scheerlinck J.P."/>
            <person name="Hofmann A."/>
            <person name="Sternberg P.W."/>
            <person name="Wang J."/>
            <person name="Gasser R.B."/>
        </authorList>
    </citation>
    <scope>NUCLEOTIDE SEQUENCE [LARGE SCALE GENOMIC DNA]</scope>
    <source>
        <strain evidence="1">DCEP-RM93M</strain>
    </source>
</reference>
<keyword evidence="2" id="KW-1185">Reference proteome</keyword>
<protein>
    <submittedName>
        <fullName evidence="1">Uncharacterized protein</fullName>
    </submittedName>
</protein>
<dbReference type="Proteomes" id="UP000030764">
    <property type="component" value="Unassembled WGS sequence"/>
</dbReference>
<proteinExistence type="predicted"/>
<evidence type="ECO:0000313" key="1">
    <source>
        <dbReference type="EMBL" id="KFD57695.1"/>
    </source>
</evidence>
<gene>
    <name evidence="1" type="ORF">M513_01365</name>
</gene>
<dbReference type="AlphaFoldDB" id="A0A085MKE9"/>
<dbReference type="EMBL" id="KL363187">
    <property type="protein sequence ID" value="KFD57695.1"/>
    <property type="molecule type" value="Genomic_DNA"/>
</dbReference>
<name>A0A085MKE9_9BILA</name>